<dbReference type="OrthoDB" id="8064698at2759"/>
<protein>
    <submittedName>
        <fullName evidence="1">Uncharacterized protein</fullName>
    </submittedName>
</protein>
<dbReference type="PROSITE" id="PS50878">
    <property type="entry name" value="RT_POL"/>
    <property type="match status" value="1"/>
</dbReference>
<keyword evidence="2" id="KW-1185">Reference proteome</keyword>
<dbReference type="Pfam" id="PF00078">
    <property type="entry name" value="RVT_1"/>
    <property type="match status" value="1"/>
</dbReference>
<dbReference type="SUPFAM" id="SSF56672">
    <property type="entry name" value="DNA/RNA polymerases"/>
    <property type="match status" value="1"/>
</dbReference>
<dbReference type="InterPro" id="IPR043502">
    <property type="entry name" value="DNA/RNA_pol_sf"/>
</dbReference>
<organism evidence="1 2">
    <name type="scientific">Paramuricea clavata</name>
    <name type="common">Red gorgonian</name>
    <name type="synonym">Violescent sea-whip</name>
    <dbReference type="NCBI Taxonomy" id="317549"/>
    <lineage>
        <taxon>Eukaryota</taxon>
        <taxon>Metazoa</taxon>
        <taxon>Cnidaria</taxon>
        <taxon>Anthozoa</taxon>
        <taxon>Octocorallia</taxon>
        <taxon>Malacalcyonacea</taxon>
        <taxon>Plexauridae</taxon>
        <taxon>Paramuricea</taxon>
    </lineage>
</organism>
<gene>
    <name evidence="1" type="ORF">PACLA_8A040093</name>
</gene>
<evidence type="ECO:0000313" key="2">
    <source>
        <dbReference type="Proteomes" id="UP001152795"/>
    </source>
</evidence>
<sequence length="493" mass="56388">TPNRNNNKTTTIKGISPTLLRVFPSRPKIIRNDFGPIAALRYLDVNKASFGIPSRLLKECSEEITVPVTTLFNKSLSTGVFPNQWKDANLVPIHKAERKSIVSNYRGISLLDQLSKVLEKGVFGRLFDFVSPKLTPWQHGFFPGRSTVTQLLQVVHLLSSALDKKKQVDLVYLDFSKAFDRVPHDKLLHKLHAIGIRDPLLSWFRSYLSYRRHRVVLDGHTSEWLPMTSGVPQGSVLGPLLFVIYINDMPDVINDGTYLPPFADDSKCFRFIFGSADQNKLQADLDALYDWSITWGMNFNISKCKILRVPVLILFSIESTLQGANLLTSNLGWNDHDDNIAAKAQKMLGLLYRSTREMDDPCVKRLLYITWVRSTMEYASQVWSPYKKRNITKLEQVQRRASRIILSNNIEYKDRLIKLHLLPLCMRREVADLVFCFKAIHGQVQISSDLFAWSVTGRCLQTTDDLKLAVPILMFLNIHILLELQDYGILCHI</sequence>
<dbReference type="PANTHER" id="PTHR33332">
    <property type="entry name" value="REVERSE TRANSCRIPTASE DOMAIN-CONTAINING PROTEIN"/>
    <property type="match status" value="1"/>
</dbReference>
<reference evidence="1" key="1">
    <citation type="submission" date="2020-04" db="EMBL/GenBank/DDBJ databases">
        <authorList>
            <person name="Alioto T."/>
            <person name="Alioto T."/>
            <person name="Gomez Garrido J."/>
        </authorList>
    </citation>
    <scope>NUCLEOTIDE SEQUENCE</scope>
    <source>
        <strain evidence="1">A484AB</strain>
    </source>
</reference>
<dbReference type="CDD" id="cd01650">
    <property type="entry name" value="RT_nLTR_like"/>
    <property type="match status" value="1"/>
</dbReference>
<proteinExistence type="predicted"/>
<feature type="non-terminal residue" evidence="1">
    <location>
        <position position="493"/>
    </location>
</feature>
<dbReference type="AlphaFoldDB" id="A0A7D9K5Y4"/>
<accession>A0A7D9K5Y4</accession>
<feature type="non-terminal residue" evidence="1">
    <location>
        <position position="1"/>
    </location>
</feature>
<dbReference type="InterPro" id="IPR000477">
    <property type="entry name" value="RT_dom"/>
</dbReference>
<evidence type="ECO:0000313" key="1">
    <source>
        <dbReference type="EMBL" id="CAB4041450.1"/>
    </source>
</evidence>
<dbReference type="Proteomes" id="UP001152795">
    <property type="component" value="Unassembled WGS sequence"/>
</dbReference>
<name>A0A7D9K5Y4_PARCT</name>
<dbReference type="EMBL" id="CACRXK020028340">
    <property type="protein sequence ID" value="CAB4041450.1"/>
    <property type="molecule type" value="Genomic_DNA"/>
</dbReference>
<comment type="caution">
    <text evidence="1">The sequence shown here is derived from an EMBL/GenBank/DDBJ whole genome shotgun (WGS) entry which is preliminary data.</text>
</comment>